<dbReference type="OrthoDB" id="8480037at2"/>
<gene>
    <name evidence="3" type="ORF">B1H29_04720</name>
</gene>
<proteinExistence type="inferred from homology"/>
<dbReference type="KEGG" id="spac:B1H29_04720"/>
<keyword evidence="4" id="KW-1185">Reference proteome</keyword>
<dbReference type="InterPro" id="IPR029058">
    <property type="entry name" value="AB_hydrolase_fold"/>
</dbReference>
<dbReference type="Gene3D" id="3.40.50.1820">
    <property type="entry name" value="alpha/beta hydrolase"/>
    <property type="match status" value="1"/>
</dbReference>
<dbReference type="InterPro" id="IPR012223">
    <property type="entry name" value="TEII"/>
</dbReference>
<evidence type="ECO:0000313" key="4">
    <source>
        <dbReference type="Proteomes" id="UP000189443"/>
    </source>
</evidence>
<evidence type="ECO:0000259" key="2">
    <source>
        <dbReference type="Pfam" id="PF00975"/>
    </source>
</evidence>
<dbReference type="PANTHER" id="PTHR11487">
    <property type="entry name" value="THIOESTERASE"/>
    <property type="match status" value="1"/>
</dbReference>
<dbReference type="InterPro" id="IPR001031">
    <property type="entry name" value="Thioesterase"/>
</dbReference>
<name>A0A1S6J3K4_9ACTN</name>
<accession>A0A1S6J3K4</accession>
<evidence type="ECO:0000313" key="3">
    <source>
        <dbReference type="EMBL" id="AQS66321.1"/>
    </source>
</evidence>
<comment type="similarity">
    <text evidence="1">Belongs to the thioesterase family.</text>
</comment>
<dbReference type="GO" id="GO:0008610">
    <property type="term" value="P:lipid biosynthetic process"/>
    <property type="evidence" value="ECO:0007669"/>
    <property type="project" value="TreeGrafter"/>
</dbReference>
<dbReference type="RefSeq" id="WP_055420965.1">
    <property type="nucleotide sequence ID" value="NZ_CP019724.1"/>
</dbReference>
<feature type="domain" description="Thioesterase" evidence="2">
    <location>
        <begin position="16"/>
        <end position="235"/>
    </location>
</feature>
<dbReference type="Pfam" id="PF00975">
    <property type="entry name" value="Thioesterase"/>
    <property type="match status" value="1"/>
</dbReference>
<dbReference type="PANTHER" id="PTHR11487:SF0">
    <property type="entry name" value="S-ACYL FATTY ACID SYNTHASE THIOESTERASE, MEDIUM CHAIN"/>
    <property type="match status" value="1"/>
</dbReference>
<dbReference type="Proteomes" id="UP000189443">
    <property type="component" value="Chromosome"/>
</dbReference>
<dbReference type="SUPFAM" id="SSF53474">
    <property type="entry name" value="alpha/beta-Hydrolases"/>
    <property type="match status" value="1"/>
</dbReference>
<protein>
    <submittedName>
        <fullName evidence="3">Thioesterase</fullName>
    </submittedName>
</protein>
<evidence type="ECO:0000256" key="1">
    <source>
        <dbReference type="ARBA" id="ARBA00007169"/>
    </source>
</evidence>
<sequence length="259" mass="27676">MSAFIRPRRNDDPALRLVVCHHAGGSGSAYFPLAAHVPADWDVLLVDLPGRGRRHRETPLRDMGAMAARVTEDVLPWTGPPLALFGHSMGAVVAVETALALEKRGTPVVWVGVSGRLAPADCRPVAHLDPRLPDEELMAGLSAMGGIPDRFDEVPEFRRHFLRLVRHDLTALGTVRPNAPARGLAAPLTAFGATRDALAPVGLLANWAAETSGSFTRQVFEGGHFHFFEDGFAALGRSLADEARCALRALDPIPTGGPA</sequence>
<organism evidence="3 4">
    <name type="scientific">Streptomyces pactum</name>
    <dbReference type="NCBI Taxonomy" id="68249"/>
    <lineage>
        <taxon>Bacteria</taxon>
        <taxon>Bacillati</taxon>
        <taxon>Actinomycetota</taxon>
        <taxon>Actinomycetes</taxon>
        <taxon>Kitasatosporales</taxon>
        <taxon>Streptomycetaceae</taxon>
        <taxon>Streptomyces</taxon>
    </lineage>
</organism>
<dbReference type="AlphaFoldDB" id="A0A1S6J3K4"/>
<reference evidence="3 4" key="1">
    <citation type="submission" date="2017-02" db="EMBL/GenBank/DDBJ databases">
        <title>Streptomyces pactum ACT12 Genome sequencing and assembly.</title>
        <authorList>
            <person name="Xue Q."/>
            <person name="Yan X."/>
            <person name="Jia L."/>
            <person name="Yan H."/>
        </authorList>
    </citation>
    <scope>NUCLEOTIDE SEQUENCE [LARGE SCALE GENOMIC DNA]</scope>
    <source>
        <strain evidence="3 4">ACT12</strain>
    </source>
</reference>
<dbReference type="EMBL" id="CP019724">
    <property type="protein sequence ID" value="AQS66321.1"/>
    <property type="molecule type" value="Genomic_DNA"/>
</dbReference>